<dbReference type="Pfam" id="PF02607">
    <property type="entry name" value="B12-binding_2"/>
    <property type="match status" value="1"/>
</dbReference>
<dbReference type="PANTHER" id="PTHR30204">
    <property type="entry name" value="REDOX-CYCLING DRUG-SENSING TRANSCRIPTIONAL ACTIVATOR SOXR"/>
    <property type="match status" value="1"/>
</dbReference>
<keyword evidence="7" id="KW-1185">Reference proteome</keyword>
<dbReference type="Proteomes" id="UP000216035">
    <property type="component" value="Unassembled WGS sequence"/>
</dbReference>
<reference evidence="6 7" key="1">
    <citation type="submission" date="2017-07" db="EMBL/GenBank/DDBJ databases">
        <title>Flavobacterium cyanobacteriorum sp. nov., isolated from cyanobacterial aggregates in a eutrophic lake.</title>
        <authorList>
            <person name="Cai H."/>
        </authorList>
    </citation>
    <scope>NUCLEOTIDE SEQUENCE [LARGE SCALE GENOMIC DNA]</scope>
    <source>
        <strain evidence="6 7">TH167</strain>
    </source>
</reference>
<feature type="domain" description="HTH merR-type" evidence="5">
    <location>
        <begin position="7"/>
        <end position="57"/>
    </location>
</feature>
<dbReference type="AlphaFoldDB" id="A0A255ZIX6"/>
<dbReference type="InterPro" id="IPR009061">
    <property type="entry name" value="DNA-bd_dom_put_sf"/>
</dbReference>
<dbReference type="InterPro" id="IPR000551">
    <property type="entry name" value="MerR-type_HTH_dom"/>
</dbReference>
<dbReference type="Gene3D" id="3.40.50.280">
    <property type="entry name" value="Cobalamin-binding domain"/>
    <property type="match status" value="1"/>
</dbReference>
<keyword evidence="1" id="KW-0678">Repressor</keyword>
<sequence length="299" mass="34812">MAYVKNILTIKDLENLSGIKAHTIRIWEKRYNVLEPKRTDTNIRYYDLASLQKLLNITLLHNHGYKISKISKYPEERIPELVNEIISSKSVKVHAISDFKLAMMNFDQTLFVQTYNKLLSEKPFREIFHEIFVPLLNEIGLLWQTDTINIVHEHFISHQIKQKVLVNSEKAQLNSPQYTDRTYVLYLPMNEIHELGILFVNYEIINAGFQTVYLGESVPLECLSDMKKAFSNITYVTYCTVEPIAEEMNTYVKDLKENLLNDDSTKIVLLGKQAQLVSDKLLDSRVTVYESINTFIRTL</sequence>
<protein>
    <submittedName>
        <fullName evidence="6">MerR family transcriptional regulator</fullName>
    </submittedName>
</protein>
<name>A0A255ZIX6_9FLAO</name>
<dbReference type="Pfam" id="PF13411">
    <property type="entry name" value="MerR_1"/>
    <property type="match status" value="1"/>
</dbReference>
<dbReference type="SMART" id="SM00422">
    <property type="entry name" value="HTH_MERR"/>
    <property type="match status" value="1"/>
</dbReference>
<keyword evidence="3" id="KW-0238">DNA-binding</keyword>
<evidence type="ECO:0000313" key="6">
    <source>
        <dbReference type="EMBL" id="OYQ40570.1"/>
    </source>
</evidence>
<dbReference type="EMBL" id="NOXX01000222">
    <property type="protein sequence ID" value="OYQ40570.1"/>
    <property type="molecule type" value="Genomic_DNA"/>
</dbReference>
<proteinExistence type="predicted"/>
<evidence type="ECO:0000256" key="4">
    <source>
        <dbReference type="ARBA" id="ARBA00023163"/>
    </source>
</evidence>
<dbReference type="Gene3D" id="1.10.1660.10">
    <property type="match status" value="1"/>
</dbReference>
<evidence type="ECO:0000256" key="2">
    <source>
        <dbReference type="ARBA" id="ARBA00023015"/>
    </source>
</evidence>
<dbReference type="CDD" id="cd01104">
    <property type="entry name" value="HTH_MlrA-CarA"/>
    <property type="match status" value="1"/>
</dbReference>
<comment type="caution">
    <text evidence="6">The sequence shown here is derived from an EMBL/GenBank/DDBJ whole genome shotgun (WGS) entry which is preliminary data.</text>
</comment>
<dbReference type="Gene3D" id="1.10.1240.10">
    <property type="entry name" value="Methionine synthase domain"/>
    <property type="match status" value="1"/>
</dbReference>
<dbReference type="InterPro" id="IPR036594">
    <property type="entry name" value="Meth_synthase_dom"/>
</dbReference>
<dbReference type="GO" id="GO:0003677">
    <property type="term" value="F:DNA binding"/>
    <property type="evidence" value="ECO:0007669"/>
    <property type="project" value="UniProtKB-KW"/>
</dbReference>
<dbReference type="OrthoDB" id="9800334at2"/>
<accession>A0A255ZIX6</accession>
<evidence type="ECO:0000256" key="3">
    <source>
        <dbReference type="ARBA" id="ARBA00023125"/>
    </source>
</evidence>
<keyword evidence="2" id="KW-0805">Transcription regulation</keyword>
<gene>
    <name evidence="6" type="ORF">CHX27_13700</name>
</gene>
<dbReference type="SUPFAM" id="SSF46955">
    <property type="entry name" value="Putative DNA-binding domain"/>
    <property type="match status" value="1"/>
</dbReference>
<evidence type="ECO:0000313" key="7">
    <source>
        <dbReference type="Proteomes" id="UP000216035"/>
    </source>
</evidence>
<dbReference type="PANTHER" id="PTHR30204:SF69">
    <property type="entry name" value="MERR-FAMILY TRANSCRIPTIONAL REGULATOR"/>
    <property type="match status" value="1"/>
</dbReference>
<dbReference type="InterPro" id="IPR047057">
    <property type="entry name" value="MerR_fam"/>
</dbReference>
<dbReference type="RefSeq" id="WP_094487325.1">
    <property type="nucleotide sequence ID" value="NZ_NOXX01000222.1"/>
</dbReference>
<dbReference type="PROSITE" id="PS50937">
    <property type="entry name" value="HTH_MERR_2"/>
    <property type="match status" value="1"/>
</dbReference>
<evidence type="ECO:0000256" key="1">
    <source>
        <dbReference type="ARBA" id="ARBA00022491"/>
    </source>
</evidence>
<dbReference type="InterPro" id="IPR003759">
    <property type="entry name" value="Cbl-bd_cap"/>
</dbReference>
<keyword evidence="4" id="KW-0804">Transcription</keyword>
<dbReference type="GO" id="GO:0003700">
    <property type="term" value="F:DNA-binding transcription factor activity"/>
    <property type="evidence" value="ECO:0007669"/>
    <property type="project" value="InterPro"/>
</dbReference>
<evidence type="ECO:0000259" key="5">
    <source>
        <dbReference type="PROSITE" id="PS50937"/>
    </source>
</evidence>
<organism evidence="6 7">
    <name type="scientific">Flavobacterium aurantiibacter</name>
    <dbReference type="NCBI Taxonomy" id="2023067"/>
    <lineage>
        <taxon>Bacteria</taxon>
        <taxon>Pseudomonadati</taxon>
        <taxon>Bacteroidota</taxon>
        <taxon>Flavobacteriia</taxon>
        <taxon>Flavobacteriales</taxon>
        <taxon>Flavobacteriaceae</taxon>
        <taxon>Flavobacterium</taxon>
    </lineage>
</organism>